<proteinExistence type="predicted"/>
<evidence type="ECO:0000313" key="2">
    <source>
        <dbReference type="Proteomes" id="UP000574390"/>
    </source>
</evidence>
<dbReference type="SUPFAM" id="SSF56672">
    <property type="entry name" value="DNA/RNA polymerases"/>
    <property type="match status" value="1"/>
</dbReference>
<accession>A0A7J6PNZ0</accession>
<reference evidence="1 2" key="1">
    <citation type="submission" date="2020-04" db="EMBL/GenBank/DDBJ databases">
        <title>Perkinsus olseni comparative genomics.</title>
        <authorList>
            <person name="Bogema D.R."/>
        </authorList>
    </citation>
    <scope>NUCLEOTIDE SEQUENCE [LARGE SCALE GENOMIC DNA]</scope>
    <source>
        <strain evidence="1">ATCC PRA-205</strain>
    </source>
</reference>
<dbReference type="Proteomes" id="UP000574390">
    <property type="component" value="Unassembled WGS sequence"/>
</dbReference>
<feature type="non-terminal residue" evidence="1">
    <location>
        <position position="1"/>
    </location>
</feature>
<organism evidence="1 2">
    <name type="scientific">Perkinsus olseni</name>
    <name type="common">Perkinsus atlanticus</name>
    <dbReference type="NCBI Taxonomy" id="32597"/>
    <lineage>
        <taxon>Eukaryota</taxon>
        <taxon>Sar</taxon>
        <taxon>Alveolata</taxon>
        <taxon>Perkinsozoa</taxon>
        <taxon>Perkinsea</taxon>
        <taxon>Perkinsida</taxon>
        <taxon>Perkinsidae</taxon>
        <taxon>Perkinsus</taxon>
    </lineage>
</organism>
<dbReference type="EMBL" id="JABANM010035531">
    <property type="protein sequence ID" value="KAF4697864.1"/>
    <property type="molecule type" value="Genomic_DNA"/>
</dbReference>
<sequence length="182" mass="20336">VVLVDKKPGEPLGNVEQMPDAAIRKRFRVTVDCRRLNSMKLAVVPGGDSVPSPFTTQNQQNALCILLSWPLCYRKVYFKVDLEDAFSSVLLPEGMLSYFTGWRFSPIIFTRCMDHYLREDDVLGGASCEQDAISGRRLVTTVGRRHHFIVSEEKSEVGVRVTFCGLICQGLEVSPAVRITAP</sequence>
<gene>
    <name evidence="1" type="ORF">FOZ62_029248</name>
</gene>
<dbReference type="InterPro" id="IPR043502">
    <property type="entry name" value="DNA/RNA_pol_sf"/>
</dbReference>
<dbReference type="AlphaFoldDB" id="A0A7J6PNZ0"/>
<evidence type="ECO:0008006" key="3">
    <source>
        <dbReference type="Google" id="ProtNLM"/>
    </source>
</evidence>
<comment type="caution">
    <text evidence="1">The sequence shown here is derived from an EMBL/GenBank/DDBJ whole genome shotgun (WGS) entry which is preliminary data.</text>
</comment>
<evidence type="ECO:0000313" key="1">
    <source>
        <dbReference type="EMBL" id="KAF4697864.1"/>
    </source>
</evidence>
<protein>
    <recommendedName>
        <fullName evidence="3">Reverse transcriptase domain-containing protein</fullName>
    </recommendedName>
</protein>
<name>A0A7J6PNZ0_PEROL</name>